<reference evidence="2" key="1">
    <citation type="submission" date="2020-05" db="EMBL/GenBank/DDBJ databases">
        <title>WGS assembly of Panicum virgatum.</title>
        <authorList>
            <person name="Lovell J.T."/>
            <person name="Jenkins J."/>
            <person name="Shu S."/>
            <person name="Juenger T.E."/>
            <person name="Schmutz J."/>
        </authorList>
    </citation>
    <scope>NUCLEOTIDE SEQUENCE</scope>
    <source>
        <strain evidence="2">AP13</strain>
    </source>
</reference>
<feature type="non-terminal residue" evidence="2">
    <location>
        <position position="1"/>
    </location>
</feature>
<keyword evidence="3" id="KW-1185">Reference proteome</keyword>
<gene>
    <name evidence="2" type="ORF">PVAP13_3NG308950</name>
</gene>
<evidence type="ECO:0000313" key="2">
    <source>
        <dbReference type="EMBL" id="KAG2621839.1"/>
    </source>
</evidence>
<comment type="caution">
    <text evidence="2">The sequence shown here is derived from an EMBL/GenBank/DDBJ whole genome shotgun (WGS) entry which is preliminary data.</text>
</comment>
<dbReference type="AlphaFoldDB" id="A0A8T0UN13"/>
<organism evidence="2 3">
    <name type="scientific">Panicum virgatum</name>
    <name type="common">Blackwell switchgrass</name>
    <dbReference type="NCBI Taxonomy" id="38727"/>
    <lineage>
        <taxon>Eukaryota</taxon>
        <taxon>Viridiplantae</taxon>
        <taxon>Streptophyta</taxon>
        <taxon>Embryophyta</taxon>
        <taxon>Tracheophyta</taxon>
        <taxon>Spermatophyta</taxon>
        <taxon>Magnoliopsida</taxon>
        <taxon>Liliopsida</taxon>
        <taxon>Poales</taxon>
        <taxon>Poaceae</taxon>
        <taxon>PACMAD clade</taxon>
        <taxon>Panicoideae</taxon>
        <taxon>Panicodae</taxon>
        <taxon>Paniceae</taxon>
        <taxon>Panicinae</taxon>
        <taxon>Panicum</taxon>
        <taxon>Panicum sect. Hiantes</taxon>
    </lineage>
</organism>
<accession>A0A8T0UN13</accession>
<keyword evidence="1" id="KW-0812">Transmembrane</keyword>
<evidence type="ECO:0000313" key="3">
    <source>
        <dbReference type="Proteomes" id="UP000823388"/>
    </source>
</evidence>
<proteinExistence type="predicted"/>
<keyword evidence="1" id="KW-0472">Membrane</keyword>
<protein>
    <submittedName>
        <fullName evidence="2">Uncharacterized protein</fullName>
    </submittedName>
</protein>
<dbReference type="Proteomes" id="UP000823388">
    <property type="component" value="Chromosome 3N"/>
</dbReference>
<feature type="transmembrane region" description="Helical" evidence="1">
    <location>
        <begin position="38"/>
        <end position="60"/>
    </location>
</feature>
<dbReference type="EMBL" id="CM029042">
    <property type="protein sequence ID" value="KAG2621839.1"/>
    <property type="molecule type" value="Genomic_DNA"/>
</dbReference>
<keyword evidence="1" id="KW-1133">Transmembrane helix</keyword>
<evidence type="ECO:0000256" key="1">
    <source>
        <dbReference type="SAM" id="Phobius"/>
    </source>
</evidence>
<name>A0A8T0UN13_PANVG</name>
<feature type="non-terminal residue" evidence="2">
    <location>
        <position position="151"/>
    </location>
</feature>
<sequence>DYAVKHLSHEYQIITLCHRSNIRKWHASFKFNTDGTRILLLAYQTFFMIMGCKKVIFIYLKHLRGQTRTTMTVNLLKRYRPSEGITSSESSVYEDTEPWYAEIVKKVEAIQSETPIFVFVKGCSGDYKVYLPHEEQPLMLRRRKKGAAHTK</sequence>